<organism evidence="1">
    <name type="scientific">uncultured Caudovirales phage</name>
    <dbReference type="NCBI Taxonomy" id="2100421"/>
    <lineage>
        <taxon>Viruses</taxon>
        <taxon>Duplodnaviria</taxon>
        <taxon>Heunggongvirae</taxon>
        <taxon>Uroviricota</taxon>
        <taxon>Caudoviricetes</taxon>
        <taxon>Peduoviridae</taxon>
        <taxon>Maltschvirus</taxon>
        <taxon>Maltschvirus maltsch</taxon>
    </lineage>
</organism>
<proteinExistence type="predicted"/>
<dbReference type="EMBL" id="LR796341">
    <property type="protein sequence ID" value="CAB4138066.1"/>
    <property type="molecule type" value="Genomic_DNA"/>
</dbReference>
<sequence length="241" mass="24919">MAISRVAGQMLQTVLERDGVNISFANANVGINTNTPGSALEVAGNLTVGNVVISNVGNINAGNVNINQLAEPQANADAATKFYVDSKTGNISGIGNLTVSNTTISTSTADANILIDPNGTGTFVIVGTNGFVIPTGTTAQRPATGNVAGTVRFNTDTDEIEVYDGSEWDSIVSDVTNQVIVPDGVSTVYTLDKTSTASGILVMINGLVQIPGIAYSYTVTGNQITFSDVPLVSDIVDIRFL</sequence>
<protein>
    <submittedName>
        <fullName evidence="1">Uncharacterized protein</fullName>
    </submittedName>
</protein>
<evidence type="ECO:0000313" key="1">
    <source>
        <dbReference type="EMBL" id="CAB4138066.1"/>
    </source>
</evidence>
<reference evidence="1" key="1">
    <citation type="submission" date="2020-04" db="EMBL/GenBank/DDBJ databases">
        <authorList>
            <person name="Chiriac C."/>
            <person name="Salcher M."/>
            <person name="Ghai R."/>
            <person name="Kavagutti S V."/>
        </authorList>
    </citation>
    <scope>NUCLEOTIDE SEQUENCE</scope>
</reference>
<name>A0A6J5LYS8_9CAUD</name>
<gene>
    <name evidence="1" type="ORF">UFOVP328_259</name>
</gene>
<accession>A0A6J5LYS8</accession>